<proteinExistence type="predicted"/>
<comment type="caution">
    <text evidence="1">The sequence shown here is derived from an EMBL/GenBank/DDBJ whole genome shotgun (WGS) entry which is preliminary data.</text>
</comment>
<evidence type="ECO:0000313" key="1">
    <source>
        <dbReference type="EMBL" id="GIY82865.1"/>
    </source>
</evidence>
<dbReference type="EMBL" id="BPLR01016299">
    <property type="protein sequence ID" value="GIY82865.1"/>
    <property type="molecule type" value="Genomic_DNA"/>
</dbReference>
<feature type="non-terminal residue" evidence="1">
    <location>
        <position position="1"/>
    </location>
</feature>
<organism evidence="1 2">
    <name type="scientific">Caerostris extrusa</name>
    <name type="common">Bark spider</name>
    <name type="synonym">Caerostris bankana</name>
    <dbReference type="NCBI Taxonomy" id="172846"/>
    <lineage>
        <taxon>Eukaryota</taxon>
        <taxon>Metazoa</taxon>
        <taxon>Ecdysozoa</taxon>
        <taxon>Arthropoda</taxon>
        <taxon>Chelicerata</taxon>
        <taxon>Arachnida</taxon>
        <taxon>Araneae</taxon>
        <taxon>Araneomorphae</taxon>
        <taxon>Entelegynae</taxon>
        <taxon>Araneoidea</taxon>
        <taxon>Araneidae</taxon>
        <taxon>Caerostris</taxon>
    </lineage>
</organism>
<dbReference type="Proteomes" id="UP001054945">
    <property type="component" value="Unassembled WGS sequence"/>
</dbReference>
<name>A0AAV4WLL1_CAEEX</name>
<gene>
    <name evidence="1" type="ORF">CEXT_209771</name>
</gene>
<accession>A0AAV4WLL1</accession>
<keyword evidence="2" id="KW-1185">Reference proteome</keyword>
<protein>
    <submittedName>
        <fullName evidence="1">Uncharacterized protein</fullName>
    </submittedName>
</protein>
<sequence>IDSLLTYMLFSDSWLMDKASILHYYGGFVADSTLARLRV</sequence>
<reference evidence="1 2" key="1">
    <citation type="submission" date="2021-06" db="EMBL/GenBank/DDBJ databases">
        <title>Caerostris extrusa draft genome.</title>
        <authorList>
            <person name="Kono N."/>
            <person name="Arakawa K."/>
        </authorList>
    </citation>
    <scope>NUCLEOTIDE SEQUENCE [LARGE SCALE GENOMIC DNA]</scope>
</reference>
<evidence type="ECO:0000313" key="2">
    <source>
        <dbReference type="Proteomes" id="UP001054945"/>
    </source>
</evidence>
<dbReference type="AlphaFoldDB" id="A0AAV4WLL1"/>